<dbReference type="InterPro" id="IPR015315">
    <property type="entry name" value="DUF1963"/>
</dbReference>
<feature type="region of interest" description="Disordered" evidence="1">
    <location>
        <begin position="1"/>
        <end position="22"/>
    </location>
</feature>
<reference evidence="2 3" key="1">
    <citation type="submission" date="2021-06" db="EMBL/GenBank/DDBJ databases">
        <title>Faecalicatena sp. nov. isolated from porcine feces.</title>
        <authorList>
            <person name="Oh B.S."/>
            <person name="Lee J.H."/>
        </authorList>
    </citation>
    <scope>NUCLEOTIDE SEQUENCE [LARGE SCALE GENOMIC DNA]</scope>
    <source>
        <strain evidence="2 3">AGMB00832</strain>
    </source>
</reference>
<evidence type="ECO:0000256" key="1">
    <source>
        <dbReference type="SAM" id="MobiDB-lite"/>
    </source>
</evidence>
<protein>
    <submittedName>
        <fullName evidence="2">DUF1963 domain-containing protein</fullName>
    </submittedName>
</protein>
<dbReference type="PANTHER" id="PTHR36436:SF6">
    <property type="entry name" value="SLL5081 PROTEIN"/>
    <property type="match status" value="1"/>
</dbReference>
<organism evidence="2 3">
    <name type="scientific">Faecalicatena faecalis</name>
    <dbReference type="NCBI Taxonomy" id="2726362"/>
    <lineage>
        <taxon>Bacteria</taxon>
        <taxon>Bacillati</taxon>
        <taxon>Bacillota</taxon>
        <taxon>Clostridia</taxon>
        <taxon>Lachnospirales</taxon>
        <taxon>Lachnospiraceae</taxon>
        <taxon>Faecalicatena</taxon>
    </lineage>
</organism>
<dbReference type="PANTHER" id="PTHR36436">
    <property type="entry name" value="SLL5081 PROTEIN"/>
    <property type="match status" value="1"/>
</dbReference>
<dbReference type="Proteomes" id="UP000723714">
    <property type="component" value="Unassembled WGS sequence"/>
</dbReference>
<comment type="caution">
    <text evidence="2">The sequence shown here is derived from an EMBL/GenBank/DDBJ whole genome shotgun (WGS) entry which is preliminary data.</text>
</comment>
<accession>A0ABS6D984</accession>
<dbReference type="Pfam" id="PF09234">
    <property type="entry name" value="DUF1963"/>
    <property type="match status" value="1"/>
</dbReference>
<gene>
    <name evidence="2" type="ORF">HGO97_020405</name>
</gene>
<evidence type="ECO:0000313" key="3">
    <source>
        <dbReference type="Proteomes" id="UP000723714"/>
    </source>
</evidence>
<name>A0ABS6D984_9FIRM</name>
<keyword evidence="3" id="KW-1185">Reference proteome</keyword>
<dbReference type="EMBL" id="JABACJ020000029">
    <property type="protein sequence ID" value="MBU3878167.1"/>
    <property type="molecule type" value="Genomic_DNA"/>
</dbReference>
<evidence type="ECO:0000313" key="2">
    <source>
        <dbReference type="EMBL" id="MBU3878167.1"/>
    </source>
</evidence>
<proteinExistence type="predicted"/>
<dbReference type="RefSeq" id="WP_216244785.1">
    <property type="nucleotide sequence ID" value="NZ_JABACJ020000029.1"/>
</dbReference>
<sequence length="286" mass="33466">MKISLFKKIPRPSESPSTDKRPDVNHVIQVSKKHTEREVIQIHLEDQAHSIFASKFGGRPYLPRTLEVPVNQNGQQLRLLAQIRMDELPPSRIGLSLTGLLQFWVLDDDTTGLDFEYSLEADDYRILYYPTIDESVTSTEIDYKYHPYCENKSYFPIQDEFGLHFTLEKESMSYCDFQFVQTFVKVWNQEYPDFPISNLDSLDEEMISEQFCMGGHKIGGYPLFTQWDPREGKNEDHKILLLQIDTDQFNGKEIIWGDSGVANFFITTHDLETLNFSRVLYNWDCY</sequence>